<evidence type="ECO:0000256" key="6">
    <source>
        <dbReference type="ARBA" id="ARBA00022989"/>
    </source>
</evidence>
<feature type="transmembrane region" description="Helical" evidence="8">
    <location>
        <begin position="161"/>
        <end position="183"/>
    </location>
</feature>
<comment type="similarity">
    <text evidence="2">Belongs to the AzlC family.</text>
</comment>
<keyword evidence="6 8" id="KW-1133">Transmembrane helix</keyword>
<evidence type="ECO:0000256" key="4">
    <source>
        <dbReference type="ARBA" id="ARBA00022475"/>
    </source>
</evidence>
<comment type="subcellular location">
    <subcellularLocation>
        <location evidence="1">Cell membrane</location>
        <topology evidence="1">Multi-pass membrane protein</topology>
    </subcellularLocation>
</comment>
<keyword evidence="5 8" id="KW-0812">Transmembrane</keyword>
<reference evidence="9" key="1">
    <citation type="submission" date="2024-06" db="EMBL/GenBank/DDBJ databases">
        <title>The Caenorhabditis elegans bacterial microbiome influences microsporidia infection through nutrient limitation and inhibiting parasite invasion.</title>
        <authorList>
            <person name="Tamim El Jarkass H."/>
            <person name="Castelblanco S."/>
            <person name="Kaur M."/>
            <person name="Wan Y.C."/>
            <person name="Ellis A.E."/>
            <person name="Sheldon R.D."/>
            <person name="Lien E.C."/>
            <person name="Burton N.O."/>
            <person name="Wright G.D."/>
            <person name="Reinke A.W."/>
        </authorList>
    </citation>
    <scope>NUCLEOTIDE SEQUENCE</scope>
    <source>
        <strain evidence="9">MYb327</strain>
    </source>
</reference>
<feature type="transmembrane region" description="Helical" evidence="8">
    <location>
        <begin position="20"/>
        <end position="42"/>
    </location>
</feature>
<keyword evidence="4" id="KW-1003">Cell membrane</keyword>
<keyword evidence="3" id="KW-0813">Transport</keyword>
<feature type="transmembrane region" description="Helical" evidence="8">
    <location>
        <begin position="62"/>
        <end position="82"/>
    </location>
</feature>
<dbReference type="GO" id="GO:1903785">
    <property type="term" value="P:L-valine transmembrane transport"/>
    <property type="evidence" value="ECO:0007669"/>
    <property type="project" value="TreeGrafter"/>
</dbReference>
<dbReference type="PANTHER" id="PTHR34979">
    <property type="entry name" value="INNER MEMBRANE PROTEIN YGAZ"/>
    <property type="match status" value="1"/>
</dbReference>
<sequence>MRKQFRLGSSDFLKGCIDSLPVCLAFLFMFFSIGVLLASAGYSLPQSVIMTLSVHAAPLQVFIGQSEGGVSVGTLIMITLLVNFRFMIMSSVLCEQFKSVPLLKMMWSVQLLSVSTFTLANSAKDSTFDSYRYYLGAGIASLGVAVFATMMGHLIRADLGVMAYAVIAMILPIHFTALVGTTWPKWRPVLATAIGFVATPVVGAWLGGYQVFVIPLVLGGIFLFAERRSGKNS</sequence>
<dbReference type="GO" id="GO:0005886">
    <property type="term" value="C:plasma membrane"/>
    <property type="evidence" value="ECO:0007669"/>
    <property type="project" value="UniProtKB-SubCell"/>
</dbReference>
<gene>
    <name evidence="9" type="ORF">ABVN21_27105</name>
</gene>
<evidence type="ECO:0000256" key="8">
    <source>
        <dbReference type="SAM" id="Phobius"/>
    </source>
</evidence>
<organism evidence="9">
    <name type="scientific">Pseudomonas sp. MYb327</name>
    <dbReference type="NCBI Taxonomy" id="2745230"/>
    <lineage>
        <taxon>Bacteria</taxon>
        <taxon>Pseudomonadati</taxon>
        <taxon>Pseudomonadota</taxon>
        <taxon>Gammaproteobacteria</taxon>
        <taxon>Pseudomonadales</taxon>
        <taxon>Pseudomonadaceae</taxon>
        <taxon>Pseudomonas</taxon>
    </lineage>
</organism>
<keyword evidence="7 8" id="KW-0472">Membrane</keyword>
<dbReference type="RefSeq" id="WP_339555109.1">
    <property type="nucleotide sequence ID" value="NZ_CP159258.1"/>
</dbReference>
<dbReference type="EMBL" id="CP159258">
    <property type="protein sequence ID" value="XCG77260.1"/>
    <property type="molecule type" value="Genomic_DNA"/>
</dbReference>
<evidence type="ECO:0000256" key="3">
    <source>
        <dbReference type="ARBA" id="ARBA00022448"/>
    </source>
</evidence>
<feature type="transmembrane region" description="Helical" evidence="8">
    <location>
        <begin position="133"/>
        <end position="154"/>
    </location>
</feature>
<evidence type="ECO:0000313" key="9">
    <source>
        <dbReference type="EMBL" id="XCG77260.1"/>
    </source>
</evidence>
<feature type="transmembrane region" description="Helical" evidence="8">
    <location>
        <begin position="203"/>
        <end position="225"/>
    </location>
</feature>
<evidence type="ECO:0000256" key="5">
    <source>
        <dbReference type="ARBA" id="ARBA00022692"/>
    </source>
</evidence>
<dbReference type="PANTHER" id="PTHR34979:SF1">
    <property type="entry name" value="INNER MEMBRANE PROTEIN YGAZ"/>
    <property type="match status" value="1"/>
</dbReference>
<dbReference type="AlphaFoldDB" id="A0AAU8EAK0"/>
<proteinExistence type="inferred from homology"/>
<dbReference type="InterPro" id="IPR011606">
    <property type="entry name" value="Brnchd-chn_aa_trnsp_permease"/>
</dbReference>
<evidence type="ECO:0000256" key="2">
    <source>
        <dbReference type="ARBA" id="ARBA00010735"/>
    </source>
</evidence>
<dbReference type="Pfam" id="PF03591">
    <property type="entry name" value="AzlC"/>
    <property type="match status" value="1"/>
</dbReference>
<evidence type="ECO:0000256" key="7">
    <source>
        <dbReference type="ARBA" id="ARBA00023136"/>
    </source>
</evidence>
<name>A0AAU8EAK0_9PSED</name>
<protein>
    <submittedName>
        <fullName evidence="9">AzlC family ABC transporter permease</fullName>
    </submittedName>
</protein>
<accession>A0AAU8EAK0</accession>
<evidence type="ECO:0000256" key="1">
    <source>
        <dbReference type="ARBA" id="ARBA00004651"/>
    </source>
</evidence>